<dbReference type="AlphaFoldDB" id="A0A5C4MM23"/>
<name>A0A5C4MM23_9ACTN</name>
<protein>
    <recommendedName>
        <fullName evidence="4">HTH iclR-type domain-containing protein</fullName>
    </recommendedName>
</protein>
<dbReference type="Pfam" id="PF09952">
    <property type="entry name" value="AbiEi_2"/>
    <property type="match status" value="1"/>
</dbReference>
<organism evidence="1 3">
    <name type="scientific">Mumia zhuanghuii</name>
    <dbReference type="NCBI Taxonomy" id="2585211"/>
    <lineage>
        <taxon>Bacteria</taxon>
        <taxon>Bacillati</taxon>
        <taxon>Actinomycetota</taxon>
        <taxon>Actinomycetes</taxon>
        <taxon>Propionibacteriales</taxon>
        <taxon>Nocardioidaceae</taxon>
        <taxon>Mumia</taxon>
    </lineage>
</organism>
<dbReference type="OrthoDB" id="6630012at2"/>
<dbReference type="InterPro" id="IPR019238">
    <property type="entry name" value="AbiEi_2"/>
</dbReference>
<accession>A0A5C4MM23</accession>
<evidence type="ECO:0000313" key="3">
    <source>
        <dbReference type="Proteomes" id="UP000306740"/>
    </source>
</evidence>
<evidence type="ECO:0000313" key="2">
    <source>
        <dbReference type="EMBL" id="TNC47121.1"/>
    </source>
</evidence>
<dbReference type="RefSeq" id="WP_139087071.1">
    <property type="nucleotide sequence ID" value="NZ_VDFR01000048.1"/>
</dbReference>
<evidence type="ECO:0008006" key="4">
    <source>
        <dbReference type="Google" id="ProtNLM"/>
    </source>
</evidence>
<gene>
    <name evidence="2" type="ORF">FHE65_10910</name>
    <name evidence="1" type="ORF">FHE65_11675</name>
</gene>
<reference evidence="1 3" key="1">
    <citation type="submission" date="2019-05" db="EMBL/GenBank/DDBJ databases">
        <title>Mumia sp. nov., isolated from the intestinal contents of plateau pika (Ochotona curzoniae) in the Qinghai-Tibet plateau of China.</title>
        <authorList>
            <person name="Tian Z."/>
        </authorList>
    </citation>
    <scope>NUCLEOTIDE SEQUENCE [LARGE SCALE GENOMIC DNA]</scope>
    <source>
        <strain evidence="3">527</strain>
        <strain evidence="1">Z527</strain>
    </source>
</reference>
<dbReference type="Proteomes" id="UP000306740">
    <property type="component" value="Unassembled WGS sequence"/>
</dbReference>
<sequence length="346" mass="37894">MRTEARDPELLLDACVERLRERGVDASGWVAPGAADGLDGFLDIGFRGVSRRFVVEVVEGQVRPFDIQRRTDARRPGDHIVLMEYATPSVSRMCRDHNLNYVDTVGNLFISAGTLLLDVEGQPREKSAPKARGRVTSPAFTRKGLQVVFALLVDRDLEVAPQRDVARISGVSLGTVSAVLGYLAGNGFYELPRAGRRGRLIRAGTLFDLWVEAYPLNLRPSLKLGRFAPQDSYTWLRGEVAVEQWGGLWGAESAAAVLGDSILPGTATVYLPEVTADLMARARLVPSAEGALELRRRFWSGLEGRQGCVPTPLVYADLVAGGGQRERQAAEELRRADDLLGSLRDR</sequence>
<dbReference type="EMBL" id="VDFR01000048">
    <property type="protein sequence ID" value="TNC47121.1"/>
    <property type="molecule type" value="Genomic_DNA"/>
</dbReference>
<evidence type="ECO:0000313" key="1">
    <source>
        <dbReference type="EMBL" id="TNC46831.1"/>
    </source>
</evidence>
<dbReference type="EMBL" id="VDFR01000051">
    <property type="protein sequence ID" value="TNC46831.1"/>
    <property type="molecule type" value="Genomic_DNA"/>
</dbReference>
<comment type="caution">
    <text evidence="1">The sequence shown here is derived from an EMBL/GenBank/DDBJ whole genome shotgun (WGS) entry which is preliminary data.</text>
</comment>
<proteinExistence type="predicted"/>